<evidence type="ECO:0000256" key="1">
    <source>
        <dbReference type="ARBA" id="ARBA00010403"/>
    </source>
</evidence>
<dbReference type="InterPro" id="IPR008040">
    <property type="entry name" value="Hydant_A_N"/>
</dbReference>
<evidence type="ECO:0000313" key="8">
    <source>
        <dbReference type="Proteomes" id="UP000558688"/>
    </source>
</evidence>
<dbReference type="Pfam" id="PF05378">
    <property type="entry name" value="Hydant_A_N"/>
    <property type="match status" value="1"/>
</dbReference>
<reference evidence="7" key="1">
    <citation type="submission" date="2020-02" db="EMBL/GenBank/DDBJ databases">
        <title>Identification and distribution of gene clusters putatively required for synthesis of sphingolipid metabolism inhibitors in phylogenetically diverse species of the filamentous fungus Fusarium.</title>
        <authorList>
            <person name="Kim H.-S."/>
            <person name="Busman M."/>
            <person name="Brown D.W."/>
            <person name="Divon H."/>
            <person name="Uhlig S."/>
            <person name="Proctor R.H."/>
        </authorList>
    </citation>
    <scope>NUCLEOTIDE SEQUENCE [LARGE SCALE GENOMIC DNA]</scope>
    <source>
        <strain evidence="7">NRRL 39464</strain>
    </source>
</reference>
<evidence type="ECO:0000259" key="5">
    <source>
        <dbReference type="Pfam" id="PF05378"/>
    </source>
</evidence>
<feature type="domain" description="Hydantoinase B/oxoprolinase" evidence="4">
    <location>
        <begin position="1022"/>
        <end position="1550"/>
    </location>
</feature>
<organism evidence="7 8">
    <name type="scientific">Fusarium oxysporum</name>
    <name type="common">Fusarium vascular wilt</name>
    <dbReference type="NCBI Taxonomy" id="5507"/>
    <lineage>
        <taxon>Eukaryota</taxon>
        <taxon>Fungi</taxon>
        <taxon>Dikarya</taxon>
        <taxon>Ascomycota</taxon>
        <taxon>Pezizomycotina</taxon>
        <taxon>Sordariomycetes</taxon>
        <taxon>Hypocreomycetidae</taxon>
        <taxon>Hypocreales</taxon>
        <taxon>Nectriaceae</taxon>
        <taxon>Fusarium</taxon>
        <taxon>Fusarium oxysporum species complex</taxon>
    </lineage>
</organism>
<dbReference type="InterPro" id="IPR045079">
    <property type="entry name" value="Oxoprolinase-like"/>
</dbReference>
<feature type="domain" description="Hydantoinase A/oxoprolinase" evidence="3">
    <location>
        <begin position="520"/>
        <end position="810"/>
    </location>
</feature>
<dbReference type="PANTHER" id="PTHR11365:SF2">
    <property type="entry name" value="5-OXOPROLINASE"/>
    <property type="match status" value="1"/>
</dbReference>
<dbReference type="InterPro" id="IPR029058">
    <property type="entry name" value="AB_hydrolase_fold"/>
</dbReference>
<evidence type="ECO:0000259" key="6">
    <source>
        <dbReference type="Pfam" id="PF19278"/>
    </source>
</evidence>
<dbReference type="Pfam" id="PF00561">
    <property type="entry name" value="Abhydrolase_1"/>
    <property type="match status" value="1"/>
</dbReference>
<dbReference type="Gene3D" id="3.40.50.1820">
    <property type="entry name" value="alpha/beta hydrolase"/>
    <property type="match status" value="1"/>
</dbReference>
<sequence length="1567" mass="171164">MVEFITVNGAQLAYELSGPKDAPLMITLHGGRGMGDHRSDYKVYSRLNDMIRVLSFDFRGHGQSSRTKPYTFKQIVDDIEGVRQHFSGPDEKVIICGGSFGGFLAQEYAIIYPLKVSHLILRGTAASHHHEAGAIKTLEARISKVPSFSKDMLRDKVFGAYDDDEDFRLVHFAMMPLYREDYDANAGLRSCRDTVYVAESHNDLYSQKEKYFDYVDQLGSIMAKTLVIVGEQDWICPPGPDNSRLIADRIDNAELLVVPGANHSVHVEKTDLQVREIVLDIMGDIRVSIDRGGTFCDVIATGADGNDPFIFKLLSEDPSNYPDAPAEAIRRVLEKYEGKTIPVGEKLDASRIASCRIGTTVATNALLTGNGEKFAFATTKGFKDVCVIGDQSRPELFNLEIRKPTALHSSVIEIDERVTIEDYDLNPHNQKTVNIENDANLVKTPSGEVIRILKRPDEKIVRQQLEVLLEQGYTSLAVCFMHAYIFPDHEKMVARIAKKVGFQFVTISSETSPAINFLRRSNSTCSEAYLYPIIRRYINNFQAGFKISPQRVEFMCSDGGLKQADKFRGNEALLSGPAGGVVGTAKCFDVDEGTPVIGFDMGGTSTDVSRYDGKYDFLRQTSIAGRTINLSMLNIATVAAGGGSILFARNGFLSVGPESAGAHPGPSCYRKGGPLTVTDANLFLGRLVLSSFPAIFGESGDQEIDTEIVASKFEEITQDFNRQTSQDLTCEEVASGFLNIANETMSRPIRNATEARGYAPESHNLVSFGGAGGQHACAIADKLGIKRVIIHKLSSLLSAHGIAHAELQYEMFEPFAAELDIKAMKGVESLLLTLKDKVTKELVSQKASEESLVFDEALVLKYFGTDTNLSISKPADGDYAAAFTALHVREFAFSMNRPIIIESVKVRGSGSTGAPSHETSACQEMASSKRKLFSDSAVRQRVYLDGSWQETRVFKLDDIPEGSLINGPAIIIDETQTILVESLFQAHILVNYVVLEKIASEEQSLKCSISRTLSTSKDTLSPIQLSVFAHRFMAIAEQMGNTLQRTSISSSIKERLDFSCAIFSPEGKLVANAPHIPIHLGSMQFAVQAQHRHWSGKLKPGDVLLTNHPSWGGTHLPDLTVVTPVFVGDQIAFYVASRGHHTDIGGIGITSMMPESRSLWEEGIIVPSMKIVSSGEFLESEVRAAFEKVGTYPGCSATRRIQDNISDLKAQTSANQRGITLLQKLCNEYSLEVVHKYMTGIQDNAELAVREFFKKLAHEHPGPLSATDYLDDGTAMKVRISIDKDTGSAIYNFAGSGPQMWGNYNCPISITHSAIIYSIRCLVNLEIPLNEGCLAPCDIRVPVGSILNPTPTVAICGSTLASQRVIDLVLRAFGRFGASQGCANALGWGMGGKNPVTGKTEPGWNYGESIGGGVGAGEGYNAASGVHVHSTNTRQTDSEVIEKRTAVLVRRYGIREGSGGKGRWRGGDGIIREIEARANLKFSILSDRRVYRPYGMAGGYGGQKGENLAFKFNEQHEMEAINLGGKAIVHLVPGEYIQINTPGGGGYGTPDDEEVDPGFNNFHKAFN</sequence>
<dbReference type="Pfam" id="PF19278">
    <property type="entry name" value="Hydant_A_C"/>
    <property type="match status" value="1"/>
</dbReference>
<evidence type="ECO:0000313" key="7">
    <source>
        <dbReference type="EMBL" id="KAF5263970.1"/>
    </source>
</evidence>
<proteinExistence type="inferred from homology"/>
<feature type="domain" description="Acetophenone carboxylase-like C-terminal" evidence="6">
    <location>
        <begin position="821"/>
        <end position="986"/>
    </location>
</feature>
<gene>
    <name evidence="7" type="ORF">FOXYS1_5257</name>
</gene>
<dbReference type="SUPFAM" id="SSF53474">
    <property type="entry name" value="alpha/beta-Hydrolases"/>
    <property type="match status" value="1"/>
</dbReference>
<dbReference type="InterPro" id="IPR003692">
    <property type="entry name" value="Hydantoinase_B"/>
</dbReference>
<dbReference type="Pfam" id="PF02538">
    <property type="entry name" value="Hydantoinase_B"/>
    <property type="match status" value="1"/>
</dbReference>
<dbReference type="EMBL" id="JAAFOW010000821">
    <property type="protein sequence ID" value="KAF5263970.1"/>
    <property type="molecule type" value="Genomic_DNA"/>
</dbReference>
<evidence type="ECO:0000259" key="3">
    <source>
        <dbReference type="Pfam" id="PF01968"/>
    </source>
</evidence>
<evidence type="ECO:0000259" key="4">
    <source>
        <dbReference type="Pfam" id="PF02538"/>
    </source>
</evidence>
<dbReference type="Pfam" id="PF01968">
    <property type="entry name" value="Hydantoinase_A"/>
    <property type="match status" value="1"/>
</dbReference>
<name>A0A8H5AIK0_FUSOX</name>
<dbReference type="GO" id="GO:0005829">
    <property type="term" value="C:cytosol"/>
    <property type="evidence" value="ECO:0007669"/>
    <property type="project" value="TreeGrafter"/>
</dbReference>
<dbReference type="GO" id="GO:0017168">
    <property type="term" value="F:5-oxoprolinase (ATP-hydrolyzing) activity"/>
    <property type="evidence" value="ECO:0007669"/>
    <property type="project" value="TreeGrafter"/>
</dbReference>
<comment type="caution">
    <text evidence="7">The sequence shown here is derived from an EMBL/GenBank/DDBJ whole genome shotgun (WGS) entry which is preliminary data.</text>
</comment>
<dbReference type="InterPro" id="IPR000073">
    <property type="entry name" value="AB_hydrolase_1"/>
</dbReference>
<dbReference type="PANTHER" id="PTHR11365">
    <property type="entry name" value="5-OXOPROLINASE RELATED"/>
    <property type="match status" value="1"/>
</dbReference>
<accession>A0A8H5AIK0</accession>
<dbReference type="InterPro" id="IPR049517">
    <property type="entry name" value="ACX-like_C"/>
</dbReference>
<feature type="domain" description="AB hydrolase-1" evidence="2">
    <location>
        <begin position="23"/>
        <end position="269"/>
    </location>
</feature>
<protein>
    <recommendedName>
        <fullName evidence="9">5-oxoprolinase (ATP-hydrolysing)</fullName>
    </recommendedName>
</protein>
<dbReference type="GO" id="GO:0006749">
    <property type="term" value="P:glutathione metabolic process"/>
    <property type="evidence" value="ECO:0007669"/>
    <property type="project" value="TreeGrafter"/>
</dbReference>
<feature type="domain" description="Hydantoinase/oxoprolinase N-terminal" evidence="5">
    <location>
        <begin position="286"/>
        <end position="500"/>
    </location>
</feature>
<evidence type="ECO:0000259" key="2">
    <source>
        <dbReference type="Pfam" id="PF00561"/>
    </source>
</evidence>
<evidence type="ECO:0008006" key="9">
    <source>
        <dbReference type="Google" id="ProtNLM"/>
    </source>
</evidence>
<dbReference type="InterPro" id="IPR002821">
    <property type="entry name" value="Hydantoinase_A"/>
</dbReference>
<comment type="similarity">
    <text evidence="1">Belongs to the oxoprolinase family.</text>
</comment>
<dbReference type="Proteomes" id="UP000558688">
    <property type="component" value="Unassembled WGS sequence"/>
</dbReference>